<dbReference type="EMBL" id="AHMT02000002">
    <property type="protein sequence ID" value="EQA64722.1"/>
    <property type="molecule type" value="Genomic_DNA"/>
</dbReference>
<comment type="caution">
    <text evidence="1">The sequence shown here is derived from an EMBL/GenBank/DDBJ whole genome shotgun (WGS) entry which is preliminary data.</text>
</comment>
<dbReference type="Proteomes" id="UP000018747">
    <property type="component" value="Unassembled WGS sequence"/>
</dbReference>
<dbReference type="AlphaFoldDB" id="V6I4F4"/>
<evidence type="ECO:0000313" key="2">
    <source>
        <dbReference type="Proteomes" id="UP000018747"/>
    </source>
</evidence>
<name>V6I4F4_9LEPT</name>
<accession>V6I4F4</accession>
<evidence type="ECO:0000313" key="1">
    <source>
        <dbReference type="EMBL" id="EQA64722.1"/>
    </source>
</evidence>
<proteinExistence type="predicted"/>
<sequence>MGSGRIISFVQYLESSFPNKIMSYLIRRLDPSNKNILIR</sequence>
<protein>
    <submittedName>
        <fullName evidence="1">Uncharacterized protein</fullName>
    </submittedName>
</protein>
<reference evidence="1" key="1">
    <citation type="submission" date="2013-05" db="EMBL/GenBank/DDBJ databases">
        <authorList>
            <person name="Harkins D.M."/>
            <person name="Durkin A.S."/>
            <person name="Brinkac L.M."/>
            <person name="Haft D.H."/>
            <person name="Selengut J.D."/>
            <person name="Sanka R."/>
            <person name="DePew J."/>
            <person name="Purushe J."/>
            <person name="Hartskeerl R.A."/>
            <person name="Ahmed A."/>
            <person name="van der Linden H."/>
            <person name="Goris M.G.A."/>
            <person name="Vinetz J.M."/>
            <person name="Sutton G.G."/>
            <person name="Nierman W.C."/>
            <person name="Fouts D.E."/>
        </authorList>
    </citation>
    <scope>NUCLEOTIDE SEQUENCE [LARGE SCALE GENOMIC DNA]</scope>
    <source>
        <strain evidence="1">L 60</strain>
    </source>
</reference>
<keyword evidence="2" id="KW-1185">Reference proteome</keyword>
<organism evidence="1 2">
    <name type="scientific">Leptospira alexanderi serovar Manhao 3 str. L 60</name>
    <dbReference type="NCBI Taxonomy" id="1049759"/>
    <lineage>
        <taxon>Bacteria</taxon>
        <taxon>Pseudomonadati</taxon>
        <taxon>Spirochaetota</taxon>
        <taxon>Spirochaetia</taxon>
        <taxon>Leptospirales</taxon>
        <taxon>Leptospiraceae</taxon>
        <taxon>Leptospira</taxon>
    </lineage>
</organism>
<gene>
    <name evidence="1" type="ORF">LEP1GSC062_4022</name>
</gene>